<accession>A0A4R7B1H6</accession>
<dbReference type="InterPro" id="IPR036188">
    <property type="entry name" value="FAD/NAD-bd_sf"/>
</dbReference>
<organism evidence="3 4">
    <name type="scientific">Paludibacterium purpuratum</name>
    <dbReference type="NCBI Taxonomy" id="1144873"/>
    <lineage>
        <taxon>Bacteria</taxon>
        <taxon>Pseudomonadati</taxon>
        <taxon>Pseudomonadota</taxon>
        <taxon>Betaproteobacteria</taxon>
        <taxon>Neisseriales</taxon>
        <taxon>Chromobacteriaceae</taxon>
        <taxon>Paludibacterium</taxon>
    </lineage>
</organism>
<dbReference type="AlphaFoldDB" id="A0A4R7B1H6"/>
<keyword evidence="4" id="KW-1185">Reference proteome</keyword>
<reference evidence="3 4" key="1">
    <citation type="submission" date="2019-03" db="EMBL/GenBank/DDBJ databases">
        <title>Genomic Encyclopedia of Type Strains, Phase III (KMG-III): the genomes of soil and plant-associated and newly described type strains.</title>
        <authorList>
            <person name="Whitman W."/>
        </authorList>
    </citation>
    <scope>NUCLEOTIDE SEQUENCE [LARGE SCALE GENOMIC DNA]</scope>
    <source>
        <strain evidence="3 4">CECT 8976</strain>
    </source>
</reference>
<gene>
    <name evidence="3" type="ORF">DFP86_1135</name>
</gene>
<dbReference type="PANTHER" id="PTHR13847:SF281">
    <property type="entry name" value="FAD DEPENDENT OXIDOREDUCTASE DOMAIN-CONTAINING PROTEIN"/>
    <property type="match status" value="1"/>
</dbReference>
<evidence type="ECO:0000259" key="2">
    <source>
        <dbReference type="Pfam" id="PF01266"/>
    </source>
</evidence>
<dbReference type="Pfam" id="PF01266">
    <property type="entry name" value="DAO"/>
    <property type="match status" value="1"/>
</dbReference>
<evidence type="ECO:0000256" key="1">
    <source>
        <dbReference type="ARBA" id="ARBA00023002"/>
    </source>
</evidence>
<dbReference type="EMBL" id="SNZP01000013">
    <property type="protein sequence ID" value="TDR73498.1"/>
    <property type="molecule type" value="Genomic_DNA"/>
</dbReference>
<name>A0A4R7B1H6_9NEIS</name>
<sequence length="439" mass="47472">MRHTAPHLDTFQGRHADSWYADSLDDLPVFPALEQQVLETDVCIVGAGLTGLTTALTLAENGIRAVVLEGALVGFGASGRNGGQVLHGFACPQTRLARQLGDDGARLCWALSLAGVAALKERVERHNIDCDLHWGYVTVAENARQLRALADWRQALHGQGYPRTTLLTGADLREEIDSPAYIGGLHDSGCGHLHPLRYTLGLARAAVAQGAQLFERTRVSRIDEDTRGVIVHTAGGGTIRADRLILACNVDIGALKPGLARRFLPVASHIVATAPLPAELRSRLLPREAAVCDSRHVLNYFRLSSDGRLLFGGRLKRPQADQAGIRAERRAEMARIFPELGEVAIDYSWGGYIDMGLNKVPQFGRLGQRILYAQGFAGHGVALTGIAGQLMARAIEEDNAGFDLLAGLRAPTIPFAGRADDALIRLGVTFYRLRDRLGL</sequence>
<evidence type="ECO:0000313" key="4">
    <source>
        <dbReference type="Proteomes" id="UP000295611"/>
    </source>
</evidence>
<feature type="domain" description="FAD dependent oxidoreductase" evidence="2">
    <location>
        <begin position="41"/>
        <end position="393"/>
    </location>
</feature>
<dbReference type="InterPro" id="IPR006076">
    <property type="entry name" value="FAD-dep_OxRdtase"/>
</dbReference>
<dbReference type="SUPFAM" id="SSF51905">
    <property type="entry name" value="FAD/NAD(P)-binding domain"/>
    <property type="match status" value="1"/>
</dbReference>
<keyword evidence="1" id="KW-0560">Oxidoreductase</keyword>
<dbReference type="Proteomes" id="UP000295611">
    <property type="component" value="Unassembled WGS sequence"/>
</dbReference>
<comment type="caution">
    <text evidence="3">The sequence shown here is derived from an EMBL/GenBank/DDBJ whole genome shotgun (WGS) entry which is preliminary data.</text>
</comment>
<dbReference type="GO" id="GO:0016491">
    <property type="term" value="F:oxidoreductase activity"/>
    <property type="evidence" value="ECO:0007669"/>
    <property type="project" value="UniProtKB-KW"/>
</dbReference>
<dbReference type="Gene3D" id="3.30.9.10">
    <property type="entry name" value="D-Amino Acid Oxidase, subunit A, domain 2"/>
    <property type="match status" value="1"/>
</dbReference>
<dbReference type="OrthoDB" id="9342835at2"/>
<protein>
    <submittedName>
        <fullName evidence="3">Gamma-glutamylputrescine oxidase</fullName>
    </submittedName>
</protein>
<proteinExistence type="predicted"/>
<dbReference type="GO" id="GO:0005737">
    <property type="term" value="C:cytoplasm"/>
    <property type="evidence" value="ECO:0007669"/>
    <property type="project" value="TreeGrafter"/>
</dbReference>
<dbReference type="Gene3D" id="3.50.50.60">
    <property type="entry name" value="FAD/NAD(P)-binding domain"/>
    <property type="match status" value="1"/>
</dbReference>
<dbReference type="RefSeq" id="WP_133682672.1">
    <property type="nucleotide sequence ID" value="NZ_SNZP01000013.1"/>
</dbReference>
<dbReference type="PANTHER" id="PTHR13847">
    <property type="entry name" value="SARCOSINE DEHYDROGENASE-RELATED"/>
    <property type="match status" value="1"/>
</dbReference>
<evidence type="ECO:0000313" key="3">
    <source>
        <dbReference type="EMBL" id="TDR73498.1"/>
    </source>
</evidence>